<evidence type="ECO:0008006" key="4">
    <source>
        <dbReference type="Google" id="ProtNLM"/>
    </source>
</evidence>
<feature type="compositionally biased region" description="Polar residues" evidence="1">
    <location>
        <begin position="793"/>
        <end position="804"/>
    </location>
</feature>
<comment type="caution">
    <text evidence="2">The sequence shown here is derived from an EMBL/GenBank/DDBJ whole genome shotgun (WGS) entry which is preliminary data.</text>
</comment>
<feature type="compositionally biased region" description="Polar residues" evidence="1">
    <location>
        <begin position="255"/>
        <end position="277"/>
    </location>
</feature>
<feature type="region of interest" description="Disordered" evidence="1">
    <location>
        <begin position="209"/>
        <end position="280"/>
    </location>
</feature>
<protein>
    <recommendedName>
        <fullName evidence="4">Negative elongation factor A</fullName>
    </recommendedName>
</protein>
<feature type="compositionally biased region" description="Polar residues" evidence="1">
    <location>
        <begin position="367"/>
        <end position="381"/>
    </location>
</feature>
<proteinExistence type="predicted"/>
<name>A0A8J4T6P7_9TREM</name>
<feature type="compositionally biased region" description="Basic and acidic residues" evidence="1">
    <location>
        <begin position="329"/>
        <end position="366"/>
    </location>
</feature>
<gene>
    <name evidence="2" type="ORF">PHET_00610</name>
</gene>
<dbReference type="EMBL" id="LUCH01000182">
    <property type="protein sequence ID" value="KAF5405860.1"/>
    <property type="molecule type" value="Genomic_DNA"/>
</dbReference>
<feature type="compositionally biased region" description="Polar residues" evidence="1">
    <location>
        <begin position="229"/>
        <end position="245"/>
    </location>
</feature>
<sequence length="1019" mass="111039">MGDLQKFIRQHFFDNQWTREVDPTTLSEEKLISIDSAFCNIDVKSKLCLLLSFCHLKPNLPPEINKHIENIFLQALDEENNLVKAVATILHSKQSLNYLNFDISPTNEAFRKNIQRLLKSSTEWRVVGTPLLAEFLGEDALALVSNGPLTKHSVPPTKRQCSSSVSGLAKVNPSFRCRGKPQSASLKESYLERLKDECQRRRVHVPIPGRSFARSEEADDDHDLDSSGFLGSQTSIPRRNLTPCQNKKGVVAPPSWSQSSDNGGRNLAGSWSRSNQDAVHERSNEIRSAFVSEKLTARFPNAANCRKSSGIKLLNFDELPAFGPKAKQLRKEQMEKEREVKRQEREDRLKEQKAAREALKRARQAERQTLASRSHVPTSSHWPALPSTCSDMPMISMPGAISVDSQINTSNGKWTRSIYGLPEFSENPSQPMENPYPFACPTATTIAPGQLISGFNPSARVQIRYATSRLGTNDSFVPGSTSAFEGSTQNGSVPLVLQSNATYDLHQLPPHSTCTLASLATSVTPSSAALLVSNSCGIPSTQVCFMTPRSLVAQSTAPTTIKVVSGTHLSPVIRIIQPSHLSSMKADTPSKISLSAIHSTVQNTASAAVGIGDMESQLAGYPVSTVGNSLLSSTGHYPTSQLPESQNSQAVFTRAVPITRLRQLVTTPNSTVTTTTFSTLNPNLVRIAPRPAGLIQLTAPNSSVELKPRLIQQPVSISLAPSHPPSVIQQRHQPASTTTTTTCSMPHVTSVLSGLATGTTNTAWMFDRRQMILTPVVSVSTPQSPPRVGILSPTRSTIQSPPTTGYVQILPRPAGSLSFSTNDQQPFNVVQLESSAAHNSQTNMNPCTLTESKSFAFYDTATAPTTVTTQPGTSEHNVTVYPAQFTSNLMLSTNSAALLNVPSAVKIQDDLCLTEAQLSSVQSLFQGANRVSRPEKAMIVSFIAGARGNPHPETGNTLRIRLSEYRERVLNQATGQLVDVAADTYLHMDYSTGTCEKVKYYRNEPPEVLLRLPVQPVLH</sequence>
<evidence type="ECO:0000313" key="2">
    <source>
        <dbReference type="EMBL" id="KAF5405860.1"/>
    </source>
</evidence>
<reference evidence="2" key="1">
    <citation type="submission" date="2019-05" db="EMBL/GenBank/DDBJ databases">
        <title>Annotation for the trematode Paragonimus heterotremus.</title>
        <authorList>
            <person name="Choi Y.-J."/>
        </authorList>
    </citation>
    <scope>NUCLEOTIDE SEQUENCE</scope>
    <source>
        <strain evidence="2">LC</strain>
    </source>
</reference>
<feature type="region of interest" description="Disordered" evidence="1">
    <location>
        <begin position="782"/>
        <end position="804"/>
    </location>
</feature>
<evidence type="ECO:0000313" key="3">
    <source>
        <dbReference type="Proteomes" id="UP000748531"/>
    </source>
</evidence>
<feature type="region of interest" description="Disordered" evidence="1">
    <location>
        <begin position="329"/>
        <end position="387"/>
    </location>
</feature>
<dbReference type="CDD" id="cd22249">
    <property type="entry name" value="UDM1_RNF168_RNF169-like"/>
    <property type="match status" value="1"/>
</dbReference>
<dbReference type="Proteomes" id="UP000748531">
    <property type="component" value="Unassembled WGS sequence"/>
</dbReference>
<evidence type="ECO:0000256" key="1">
    <source>
        <dbReference type="SAM" id="MobiDB-lite"/>
    </source>
</evidence>
<dbReference type="AlphaFoldDB" id="A0A8J4T6P7"/>
<dbReference type="OrthoDB" id="2135488at2759"/>
<keyword evidence="3" id="KW-1185">Reference proteome</keyword>
<accession>A0A8J4T6P7</accession>
<organism evidence="2 3">
    <name type="scientific">Paragonimus heterotremus</name>
    <dbReference type="NCBI Taxonomy" id="100268"/>
    <lineage>
        <taxon>Eukaryota</taxon>
        <taxon>Metazoa</taxon>
        <taxon>Spiralia</taxon>
        <taxon>Lophotrochozoa</taxon>
        <taxon>Platyhelminthes</taxon>
        <taxon>Trematoda</taxon>
        <taxon>Digenea</taxon>
        <taxon>Plagiorchiida</taxon>
        <taxon>Troglotremata</taxon>
        <taxon>Troglotrematidae</taxon>
        <taxon>Paragonimus</taxon>
    </lineage>
</organism>